<proteinExistence type="predicted"/>
<name>A0A0D2PKH4_GOSRA</name>
<dbReference type="Gramene" id="KJB07359">
    <property type="protein sequence ID" value="KJB07359"/>
    <property type="gene ID" value="B456_001G168500"/>
</dbReference>
<dbReference type="EMBL" id="CM001740">
    <property type="protein sequence ID" value="KJB07359.1"/>
    <property type="molecule type" value="Genomic_DNA"/>
</dbReference>
<dbReference type="Proteomes" id="UP000032304">
    <property type="component" value="Chromosome 1"/>
</dbReference>
<evidence type="ECO:0000313" key="2">
    <source>
        <dbReference type="Proteomes" id="UP000032304"/>
    </source>
</evidence>
<protein>
    <submittedName>
        <fullName evidence="1">Uncharacterized protein</fullName>
    </submittedName>
</protein>
<dbReference type="PANTHER" id="PTHR36357">
    <property type="entry name" value="OS03G0148300 PROTEIN"/>
    <property type="match status" value="1"/>
</dbReference>
<dbReference type="AlphaFoldDB" id="A0A0D2PKH4"/>
<dbReference type="eggNOG" id="ENOG502RXU7">
    <property type="taxonomic scope" value="Eukaryota"/>
</dbReference>
<evidence type="ECO:0000313" key="1">
    <source>
        <dbReference type="EMBL" id="KJB07359.1"/>
    </source>
</evidence>
<keyword evidence="2" id="KW-1185">Reference proteome</keyword>
<accession>A0A0D2PKH4</accession>
<dbReference type="PANTHER" id="PTHR36357:SF1">
    <property type="entry name" value="OS03G0148300 PROTEIN"/>
    <property type="match status" value="1"/>
</dbReference>
<organism evidence="1 2">
    <name type="scientific">Gossypium raimondii</name>
    <name type="common">Peruvian cotton</name>
    <name type="synonym">Gossypium klotzschianum subsp. raimondii</name>
    <dbReference type="NCBI Taxonomy" id="29730"/>
    <lineage>
        <taxon>Eukaryota</taxon>
        <taxon>Viridiplantae</taxon>
        <taxon>Streptophyta</taxon>
        <taxon>Embryophyta</taxon>
        <taxon>Tracheophyta</taxon>
        <taxon>Spermatophyta</taxon>
        <taxon>Magnoliopsida</taxon>
        <taxon>eudicotyledons</taxon>
        <taxon>Gunneridae</taxon>
        <taxon>Pentapetalae</taxon>
        <taxon>rosids</taxon>
        <taxon>malvids</taxon>
        <taxon>Malvales</taxon>
        <taxon>Malvaceae</taxon>
        <taxon>Malvoideae</taxon>
        <taxon>Gossypium</taxon>
    </lineage>
</organism>
<gene>
    <name evidence="1" type="ORF">B456_001G168500</name>
</gene>
<sequence length="252" mass="28878">MAIILKIQNLYSFAAPTFPFHAKKKKMKSYQSILILLLMILPLLLSPNAVEGGKRKIHITDDLDDVVDDEEDEAWKEWGKKKTSQEFDPPPSDFDKMELSQIQEEIMKRHTGPAFGFVKLRLGIPRDKNMVAEIALKWTQLLRTGALGVKFMGIDLGTIMFNVEDGHKVLEVNIRFPCSATNIVPSLSHRKFTGNRYVLELQLKEFILSQDEAYEIKIGDKVYRRAGDPPIEVVAEKLRQSKKNEEHVKEEL</sequence>
<dbReference type="STRING" id="29730.A0A0D2PKH4"/>
<reference evidence="1 2" key="1">
    <citation type="journal article" date="2012" name="Nature">
        <title>Repeated polyploidization of Gossypium genomes and the evolution of spinnable cotton fibres.</title>
        <authorList>
            <person name="Paterson A.H."/>
            <person name="Wendel J.F."/>
            <person name="Gundlach H."/>
            <person name="Guo H."/>
            <person name="Jenkins J."/>
            <person name="Jin D."/>
            <person name="Llewellyn D."/>
            <person name="Showmaker K.C."/>
            <person name="Shu S."/>
            <person name="Udall J."/>
            <person name="Yoo M.J."/>
            <person name="Byers R."/>
            <person name="Chen W."/>
            <person name="Doron-Faigenboim A."/>
            <person name="Duke M.V."/>
            <person name="Gong L."/>
            <person name="Grimwood J."/>
            <person name="Grover C."/>
            <person name="Grupp K."/>
            <person name="Hu G."/>
            <person name="Lee T.H."/>
            <person name="Li J."/>
            <person name="Lin L."/>
            <person name="Liu T."/>
            <person name="Marler B.S."/>
            <person name="Page J.T."/>
            <person name="Roberts A.W."/>
            <person name="Romanel E."/>
            <person name="Sanders W.S."/>
            <person name="Szadkowski E."/>
            <person name="Tan X."/>
            <person name="Tang H."/>
            <person name="Xu C."/>
            <person name="Wang J."/>
            <person name="Wang Z."/>
            <person name="Zhang D."/>
            <person name="Zhang L."/>
            <person name="Ashrafi H."/>
            <person name="Bedon F."/>
            <person name="Bowers J.E."/>
            <person name="Brubaker C.L."/>
            <person name="Chee P.W."/>
            <person name="Das S."/>
            <person name="Gingle A.R."/>
            <person name="Haigler C.H."/>
            <person name="Harker D."/>
            <person name="Hoffmann L.V."/>
            <person name="Hovav R."/>
            <person name="Jones D.C."/>
            <person name="Lemke C."/>
            <person name="Mansoor S."/>
            <person name="ur Rahman M."/>
            <person name="Rainville L.N."/>
            <person name="Rambani A."/>
            <person name="Reddy U.K."/>
            <person name="Rong J.K."/>
            <person name="Saranga Y."/>
            <person name="Scheffler B.E."/>
            <person name="Scheffler J.A."/>
            <person name="Stelly D.M."/>
            <person name="Triplett B.A."/>
            <person name="Van Deynze A."/>
            <person name="Vaslin M.F."/>
            <person name="Waghmare V.N."/>
            <person name="Walford S.A."/>
            <person name="Wright R.J."/>
            <person name="Zaki E.A."/>
            <person name="Zhang T."/>
            <person name="Dennis E.S."/>
            <person name="Mayer K.F."/>
            <person name="Peterson D.G."/>
            <person name="Rokhsar D.S."/>
            <person name="Wang X."/>
            <person name="Schmutz J."/>
        </authorList>
    </citation>
    <scope>NUCLEOTIDE SEQUENCE [LARGE SCALE GENOMIC DNA]</scope>
</reference>